<dbReference type="AlphaFoldDB" id="A0A6D2K5U5"/>
<gene>
    <name evidence="1" type="ORF">MERR_LOCUS32122</name>
</gene>
<keyword evidence="2" id="KW-1185">Reference proteome</keyword>
<sequence length="82" mass="8894">MTAKKRNSPISCSRNNPSAVLDREVNQRRGFLCDSGSFHSEIAVDMYRSGEKNEGLIKVLGLMAIGGDGLLPVKEQGGHDPH</sequence>
<accession>A0A6D2K5U5</accession>
<name>A0A6D2K5U5_9BRAS</name>
<evidence type="ECO:0000313" key="2">
    <source>
        <dbReference type="Proteomes" id="UP000467841"/>
    </source>
</evidence>
<reference evidence="1" key="1">
    <citation type="submission" date="2020-01" db="EMBL/GenBank/DDBJ databases">
        <authorList>
            <person name="Mishra B."/>
        </authorList>
    </citation>
    <scope>NUCLEOTIDE SEQUENCE [LARGE SCALE GENOMIC DNA]</scope>
</reference>
<comment type="caution">
    <text evidence="1">The sequence shown here is derived from an EMBL/GenBank/DDBJ whole genome shotgun (WGS) entry which is preliminary data.</text>
</comment>
<protein>
    <submittedName>
        <fullName evidence="1">Uncharacterized protein</fullName>
    </submittedName>
</protein>
<organism evidence="1 2">
    <name type="scientific">Microthlaspi erraticum</name>
    <dbReference type="NCBI Taxonomy" id="1685480"/>
    <lineage>
        <taxon>Eukaryota</taxon>
        <taxon>Viridiplantae</taxon>
        <taxon>Streptophyta</taxon>
        <taxon>Embryophyta</taxon>
        <taxon>Tracheophyta</taxon>
        <taxon>Spermatophyta</taxon>
        <taxon>Magnoliopsida</taxon>
        <taxon>eudicotyledons</taxon>
        <taxon>Gunneridae</taxon>
        <taxon>Pentapetalae</taxon>
        <taxon>rosids</taxon>
        <taxon>malvids</taxon>
        <taxon>Brassicales</taxon>
        <taxon>Brassicaceae</taxon>
        <taxon>Coluteocarpeae</taxon>
        <taxon>Microthlaspi</taxon>
    </lineage>
</organism>
<evidence type="ECO:0000313" key="1">
    <source>
        <dbReference type="EMBL" id="CAA7044887.1"/>
    </source>
</evidence>
<dbReference type="Proteomes" id="UP000467841">
    <property type="component" value="Unassembled WGS sequence"/>
</dbReference>
<dbReference type="EMBL" id="CACVBM020001308">
    <property type="protein sequence ID" value="CAA7044887.1"/>
    <property type="molecule type" value="Genomic_DNA"/>
</dbReference>
<proteinExistence type="predicted"/>